<comment type="caution">
    <text evidence="2">The sequence shown here is derived from an EMBL/GenBank/DDBJ whole genome shotgun (WGS) entry which is preliminary data.</text>
</comment>
<dbReference type="Proteomes" id="UP000827724">
    <property type="component" value="Unassembled WGS sequence"/>
</dbReference>
<name>A0A9P8QHM8_9HYPO</name>
<evidence type="ECO:0000313" key="3">
    <source>
        <dbReference type="Proteomes" id="UP000827724"/>
    </source>
</evidence>
<dbReference type="OrthoDB" id="5425892at2759"/>
<organism evidence="2 3">
    <name type="scientific">Trichoderma cornu-damae</name>
    <dbReference type="NCBI Taxonomy" id="654480"/>
    <lineage>
        <taxon>Eukaryota</taxon>
        <taxon>Fungi</taxon>
        <taxon>Dikarya</taxon>
        <taxon>Ascomycota</taxon>
        <taxon>Pezizomycotina</taxon>
        <taxon>Sordariomycetes</taxon>
        <taxon>Hypocreomycetidae</taxon>
        <taxon>Hypocreales</taxon>
        <taxon>Hypocreaceae</taxon>
        <taxon>Trichoderma</taxon>
    </lineage>
</organism>
<gene>
    <name evidence="2" type="ORF">Trco_007132</name>
</gene>
<evidence type="ECO:0000256" key="1">
    <source>
        <dbReference type="SAM" id="MobiDB-lite"/>
    </source>
</evidence>
<reference evidence="2" key="1">
    <citation type="submission" date="2021-08" db="EMBL/GenBank/DDBJ databases">
        <title>Chromosome-Level Trichoderma cornu-damae using Hi-C Data.</title>
        <authorList>
            <person name="Kim C.S."/>
        </authorList>
    </citation>
    <scope>NUCLEOTIDE SEQUENCE</scope>
    <source>
        <strain evidence="2">KA19-0412C</strain>
    </source>
</reference>
<protein>
    <submittedName>
        <fullName evidence="2">Uncharacterized protein</fullName>
    </submittedName>
</protein>
<sequence>MDSSPPTTPTKTQQQQEPPPHPQDTSPACQSAIRHTSSWQPSSLNRRLSWSKQDQKHALQMSGIEGVRSGHQGFTEKP</sequence>
<feature type="compositionally biased region" description="Polar residues" evidence="1">
    <location>
        <begin position="26"/>
        <end position="52"/>
    </location>
</feature>
<feature type="region of interest" description="Disordered" evidence="1">
    <location>
        <begin position="1"/>
        <end position="78"/>
    </location>
</feature>
<evidence type="ECO:0000313" key="2">
    <source>
        <dbReference type="EMBL" id="KAH6605425.1"/>
    </source>
</evidence>
<dbReference type="AlphaFoldDB" id="A0A9P8QHM8"/>
<proteinExistence type="predicted"/>
<keyword evidence="3" id="KW-1185">Reference proteome</keyword>
<dbReference type="EMBL" id="JAIWOZ010000005">
    <property type="protein sequence ID" value="KAH6605425.1"/>
    <property type="molecule type" value="Genomic_DNA"/>
</dbReference>
<accession>A0A9P8QHM8</accession>